<dbReference type="CDD" id="cd01949">
    <property type="entry name" value="GGDEF"/>
    <property type="match status" value="1"/>
</dbReference>
<accession>A0ABY6N3P9</accession>
<feature type="transmembrane region" description="Helical" evidence="2">
    <location>
        <begin position="193"/>
        <end position="216"/>
    </location>
</feature>
<dbReference type="SMART" id="SM00267">
    <property type="entry name" value="GGDEF"/>
    <property type="match status" value="1"/>
</dbReference>
<dbReference type="Gene3D" id="6.10.340.10">
    <property type="match status" value="1"/>
</dbReference>
<dbReference type="PANTHER" id="PTHR44757">
    <property type="entry name" value="DIGUANYLATE CYCLASE DGCP"/>
    <property type="match status" value="1"/>
</dbReference>
<evidence type="ECO:0000259" key="4">
    <source>
        <dbReference type="PROSITE" id="PS50885"/>
    </source>
</evidence>
<dbReference type="SMART" id="SM00304">
    <property type="entry name" value="HAMP"/>
    <property type="match status" value="1"/>
</dbReference>
<evidence type="ECO:0000256" key="1">
    <source>
        <dbReference type="SAM" id="Coils"/>
    </source>
</evidence>
<keyword evidence="2" id="KW-1133">Transmembrane helix</keyword>
<dbReference type="PROSITE" id="PS50883">
    <property type="entry name" value="EAL"/>
    <property type="match status" value="1"/>
</dbReference>
<dbReference type="RefSeq" id="WP_265048138.1">
    <property type="nucleotide sequence ID" value="NZ_CP100390.1"/>
</dbReference>
<dbReference type="SMART" id="SM00052">
    <property type="entry name" value="EAL"/>
    <property type="match status" value="1"/>
</dbReference>
<keyword evidence="7" id="KW-1185">Reference proteome</keyword>
<keyword evidence="2" id="KW-0812">Transmembrane</keyword>
<organism evidence="6 7">
    <name type="scientific">Alkalimarinus alittae</name>
    <dbReference type="NCBI Taxonomy" id="2961619"/>
    <lineage>
        <taxon>Bacteria</taxon>
        <taxon>Pseudomonadati</taxon>
        <taxon>Pseudomonadota</taxon>
        <taxon>Gammaproteobacteria</taxon>
        <taxon>Alteromonadales</taxon>
        <taxon>Alteromonadaceae</taxon>
        <taxon>Alkalimarinus</taxon>
    </lineage>
</organism>
<gene>
    <name evidence="6" type="ORF">NKI27_02570</name>
</gene>
<feature type="transmembrane region" description="Helical" evidence="2">
    <location>
        <begin position="12"/>
        <end position="32"/>
    </location>
</feature>
<feature type="domain" description="EAL" evidence="3">
    <location>
        <begin position="498"/>
        <end position="751"/>
    </location>
</feature>
<feature type="domain" description="GGDEF" evidence="5">
    <location>
        <begin position="344"/>
        <end position="489"/>
    </location>
</feature>
<evidence type="ECO:0000259" key="3">
    <source>
        <dbReference type="PROSITE" id="PS50883"/>
    </source>
</evidence>
<dbReference type="InterPro" id="IPR029787">
    <property type="entry name" value="Nucleotide_cyclase"/>
</dbReference>
<dbReference type="PROSITE" id="PS50887">
    <property type="entry name" value="GGDEF"/>
    <property type="match status" value="1"/>
</dbReference>
<reference evidence="6" key="1">
    <citation type="submission" date="2022-06" db="EMBL/GenBank/DDBJ databases">
        <title>Alkalimarinus sp. nov., isolated from gut of a Alitta virens.</title>
        <authorList>
            <person name="Yang A.I."/>
            <person name="Shin N.-R."/>
        </authorList>
    </citation>
    <scope>NUCLEOTIDE SEQUENCE</scope>
    <source>
        <strain evidence="6">A2M4</strain>
    </source>
</reference>
<dbReference type="PANTHER" id="PTHR44757:SF2">
    <property type="entry name" value="BIOFILM ARCHITECTURE MAINTENANCE PROTEIN MBAA"/>
    <property type="match status" value="1"/>
</dbReference>
<evidence type="ECO:0000313" key="6">
    <source>
        <dbReference type="EMBL" id="UZE96655.1"/>
    </source>
</evidence>
<evidence type="ECO:0000259" key="5">
    <source>
        <dbReference type="PROSITE" id="PS50887"/>
    </source>
</evidence>
<dbReference type="CDD" id="cd01948">
    <property type="entry name" value="EAL"/>
    <property type="match status" value="1"/>
</dbReference>
<dbReference type="Gene3D" id="3.20.20.450">
    <property type="entry name" value="EAL domain"/>
    <property type="match status" value="1"/>
</dbReference>
<dbReference type="SUPFAM" id="SSF141868">
    <property type="entry name" value="EAL domain-like"/>
    <property type="match status" value="1"/>
</dbReference>
<dbReference type="InterPro" id="IPR001633">
    <property type="entry name" value="EAL_dom"/>
</dbReference>
<dbReference type="Proteomes" id="UP001163739">
    <property type="component" value="Chromosome"/>
</dbReference>
<dbReference type="Gene3D" id="3.30.70.270">
    <property type="match status" value="1"/>
</dbReference>
<dbReference type="InterPro" id="IPR043128">
    <property type="entry name" value="Rev_trsase/Diguanyl_cyclase"/>
</dbReference>
<dbReference type="InterPro" id="IPR052155">
    <property type="entry name" value="Biofilm_reg_signaling"/>
</dbReference>
<dbReference type="NCBIfam" id="TIGR00254">
    <property type="entry name" value="GGDEF"/>
    <property type="match status" value="1"/>
</dbReference>
<feature type="coiled-coil region" evidence="1">
    <location>
        <begin position="279"/>
        <end position="313"/>
    </location>
</feature>
<dbReference type="InterPro" id="IPR000160">
    <property type="entry name" value="GGDEF_dom"/>
</dbReference>
<sequence>MLRYFTIRQAIGVILVFVFLFASASITAYLVYDRYTFSKQQLKSHIIQTVRTGAQQQFAIYYSDTDVLQQSLDELLEYPTIEYAVVYDRLGRMITSRTQDKNQQLPADFVQNRTNGSTLDITQIERKSPLSTSTVLEISAPVFSLVNPYQKNISRKAFGEQLAQARNQGAQNILGYYVVGVNLKQLRQTLYGYSAKVAATCLLLCLIALYLTLMLAHRITAPLASLAQLADDIADGKLDNTFRTQGSGEARRIADMLNLVLSDLSSHKAKMDVESHLLNMKVDERTEQLSRRNQELNQAVQQVTQAKDRMRQLAYYDSLTSLPNRQLFTEQLELLLKISRREQSNIALLFLDLDNFKRINDSLGHTAGDMLLREVGARLSDCVRESDLISQCFDGESKIDVSRLGGDEFTVVLNKLDEAKTAGIVAERLLESLQTPMLIDGHEIVITPSIGIAIAPQDANSVKDLLKRADTAMYHAKTTGKNNYSFYSSAMKETSVGRLKLEADLRRAVERQEMTLYFQPQVNIKTGEISGAEALIRWNHPEHGLVSPARFIPLAEEMGLIVQIGAWTLLEACRQCKAFHEQGLKLPKVAVNVSSLQFNAAFIELVKQVLIETQLEPKLLELELTEGVIMSNAKSSVQALHELKKLGCTLSVDDFGTGYSSLSYLSRFPLDELKIDRSFVIDYDKSENSASLVSAIIAMGKSLNLRMVAEGVDDIAQFHFLRKQGIQIIQGYLFSQPLPSEEFAILLADSPFEQQIEEMIRT</sequence>
<dbReference type="Pfam" id="PF00563">
    <property type="entry name" value="EAL"/>
    <property type="match status" value="1"/>
</dbReference>
<dbReference type="SUPFAM" id="SSF55073">
    <property type="entry name" value="Nucleotide cyclase"/>
    <property type="match status" value="1"/>
</dbReference>
<dbReference type="Pfam" id="PF00990">
    <property type="entry name" value="GGDEF"/>
    <property type="match status" value="1"/>
</dbReference>
<name>A0ABY6N3P9_9ALTE</name>
<dbReference type="PROSITE" id="PS50885">
    <property type="entry name" value="HAMP"/>
    <property type="match status" value="1"/>
</dbReference>
<protein>
    <submittedName>
        <fullName evidence="6">EAL domain-containing protein</fullName>
    </submittedName>
</protein>
<dbReference type="InterPro" id="IPR003660">
    <property type="entry name" value="HAMP_dom"/>
</dbReference>
<feature type="domain" description="HAMP" evidence="4">
    <location>
        <begin position="217"/>
        <end position="269"/>
    </location>
</feature>
<dbReference type="EMBL" id="CP100390">
    <property type="protein sequence ID" value="UZE96655.1"/>
    <property type="molecule type" value="Genomic_DNA"/>
</dbReference>
<evidence type="ECO:0000256" key="2">
    <source>
        <dbReference type="SAM" id="Phobius"/>
    </source>
</evidence>
<dbReference type="InterPro" id="IPR035919">
    <property type="entry name" value="EAL_sf"/>
</dbReference>
<keyword evidence="1" id="KW-0175">Coiled coil</keyword>
<keyword evidence="2" id="KW-0472">Membrane</keyword>
<proteinExistence type="predicted"/>
<evidence type="ECO:0000313" key="7">
    <source>
        <dbReference type="Proteomes" id="UP001163739"/>
    </source>
</evidence>